<sequence>MKAVWDLWVQNEIIEEMRSHGLIGSHGFIVRLWIVPSGLLLLKQALCLSHQTSHRE</sequence>
<organism evidence="1">
    <name type="scientific">Brassica oleracea</name>
    <name type="common">Wild cabbage</name>
    <dbReference type="NCBI Taxonomy" id="3712"/>
    <lineage>
        <taxon>Eukaryota</taxon>
        <taxon>Viridiplantae</taxon>
        <taxon>Streptophyta</taxon>
        <taxon>Embryophyta</taxon>
        <taxon>Tracheophyta</taxon>
        <taxon>Spermatophyta</taxon>
        <taxon>Magnoliopsida</taxon>
        <taxon>eudicotyledons</taxon>
        <taxon>Gunneridae</taxon>
        <taxon>Pentapetalae</taxon>
        <taxon>rosids</taxon>
        <taxon>malvids</taxon>
        <taxon>Brassicales</taxon>
        <taxon>Brassicaceae</taxon>
        <taxon>Brassiceae</taxon>
        <taxon>Brassica</taxon>
    </lineage>
</organism>
<accession>A0A3P6G868</accession>
<proteinExistence type="predicted"/>
<dbReference type="EMBL" id="LR031880">
    <property type="protein sequence ID" value="VDD61290.1"/>
    <property type="molecule type" value="Genomic_DNA"/>
</dbReference>
<reference evidence="1" key="1">
    <citation type="submission" date="2018-11" db="EMBL/GenBank/DDBJ databases">
        <authorList>
            <consortium name="Genoscope - CEA"/>
            <person name="William W."/>
        </authorList>
    </citation>
    <scope>NUCLEOTIDE SEQUENCE</scope>
</reference>
<dbReference type="AlphaFoldDB" id="A0A3P6G868"/>
<evidence type="ECO:0000313" key="1">
    <source>
        <dbReference type="EMBL" id="VDD61290.1"/>
    </source>
</evidence>
<protein>
    <submittedName>
        <fullName evidence="1">Uncharacterized protein</fullName>
    </submittedName>
</protein>
<name>A0A3P6G868_BRAOL</name>
<gene>
    <name evidence="1" type="ORF">BOLC6T36743H</name>
</gene>